<dbReference type="Gene3D" id="3.30.10.20">
    <property type="match status" value="1"/>
</dbReference>
<dbReference type="Pfam" id="PF03717">
    <property type="entry name" value="PBP_dimer"/>
    <property type="match status" value="1"/>
</dbReference>
<gene>
    <name evidence="6" type="ORF">EAX61_03950</name>
</gene>
<evidence type="ECO:0000313" key="7">
    <source>
        <dbReference type="Proteomes" id="UP000281985"/>
    </source>
</evidence>
<keyword evidence="3 4" id="KW-0472">Membrane</keyword>
<dbReference type="AlphaFoldDB" id="A0A3M0GNF6"/>
<dbReference type="InterPro" id="IPR012338">
    <property type="entry name" value="Beta-lactam/transpept-like"/>
</dbReference>
<feature type="transmembrane region" description="Helical" evidence="4">
    <location>
        <begin position="12"/>
        <end position="31"/>
    </location>
</feature>
<evidence type="ECO:0000256" key="1">
    <source>
        <dbReference type="ARBA" id="ARBA00004370"/>
    </source>
</evidence>
<dbReference type="SMART" id="SM00740">
    <property type="entry name" value="PASTA"/>
    <property type="match status" value="1"/>
</dbReference>
<keyword evidence="2" id="KW-0645">Protease</keyword>
<comment type="caution">
    <text evidence="6">The sequence shown here is derived from an EMBL/GenBank/DDBJ whole genome shotgun (WGS) entry which is preliminary data.</text>
</comment>
<dbReference type="InterPro" id="IPR036138">
    <property type="entry name" value="PBP_dimer_sf"/>
</dbReference>
<feature type="domain" description="PASTA" evidence="5">
    <location>
        <begin position="603"/>
        <end position="663"/>
    </location>
</feature>
<keyword evidence="4" id="KW-1133">Transmembrane helix</keyword>
<keyword evidence="4" id="KW-0812">Transmembrane</keyword>
<dbReference type="Pfam" id="PF03793">
    <property type="entry name" value="PASTA"/>
    <property type="match status" value="1"/>
</dbReference>
<dbReference type="InterPro" id="IPR005311">
    <property type="entry name" value="PBP_dimer"/>
</dbReference>
<name>A0A3M0GNF6_9FLAO</name>
<evidence type="ECO:0000313" key="6">
    <source>
        <dbReference type="EMBL" id="RMB62739.1"/>
    </source>
</evidence>
<reference evidence="6 7" key="1">
    <citation type="submission" date="2018-10" db="EMBL/GenBank/DDBJ databases">
        <title>Dokdonia luteus sp. nov., isolated from sea water.</title>
        <authorList>
            <person name="Zhou L.Y."/>
            <person name="Du Z.J."/>
        </authorList>
    </citation>
    <scope>NUCLEOTIDE SEQUENCE [LARGE SCALE GENOMIC DNA]</scope>
    <source>
        <strain evidence="6 7">SH27</strain>
    </source>
</reference>
<dbReference type="InterPro" id="IPR050515">
    <property type="entry name" value="Beta-lactam/transpept"/>
</dbReference>
<dbReference type="Gene3D" id="3.30.450.330">
    <property type="match status" value="1"/>
</dbReference>
<dbReference type="OrthoDB" id="9804124at2"/>
<dbReference type="Gene3D" id="3.90.1310.10">
    <property type="entry name" value="Penicillin-binding protein 2a (Domain 2)"/>
    <property type="match status" value="1"/>
</dbReference>
<dbReference type="GO" id="GO:0071555">
    <property type="term" value="P:cell wall organization"/>
    <property type="evidence" value="ECO:0007669"/>
    <property type="project" value="TreeGrafter"/>
</dbReference>
<protein>
    <submittedName>
        <fullName evidence="6">PASTA domain-containing protein</fullName>
    </submittedName>
</protein>
<comment type="subcellular location">
    <subcellularLocation>
        <location evidence="1">Membrane</location>
    </subcellularLocation>
</comment>
<keyword evidence="2" id="KW-0121">Carboxypeptidase</keyword>
<proteinExistence type="predicted"/>
<evidence type="ECO:0000259" key="5">
    <source>
        <dbReference type="PROSITE" id="PS51178"/>
    </source>
</evidence>
<dbReference type="CDD" id="cd06575">
    <property type="entry name" value="PASTA_Pbp2x-like_2"/>
    <property type="match status" value="1"/>
</dbReference>
<dbReference type="RefSeq" id="WP_121916376.1">
    <property type="nucleotide sequence ID" value="NZ_REFV01000003.1"/>
</dbReference>
<dbReference type="SUPFAM" id="SSF56601">
    <property type="entry name" value="beta-lactamase/transpeptidase-like"/>
    <property type="match status" value="1"/>
</dbReference>
<dbReference type="SUPFAM" id="SSF54184">
    <property type="entry name" value="Penicillin-binding protein 2x (pbp-2x), c-terminal domain"/>
    <property type="match status" value="1"/>
</dbReference>
<sequence>MATTEKNILNRLYFVSGCMFIFALAVTIKLVNIQVFQGDKYREMAVTSTEKMVTIPATRGNLYAEDGSLLATSQIKYDIRWDAMSPSKEHFSENIVGLSKGLSEVLGKPASYYENRLRKARSTKNRYLFIARKLGYGDYMKIRALPLFNKGKYKGGIIIEQHTEREHPLEKMAERTVGYERKDDSGYFTRVGLEGAYGHYLRGKEGRRLKQKISKGEWKPLGVGNVVEPRDGYDVISTIDVNIQDVAHNALLQSLEKFEADHGSVVVMETETGEIKAISNLGRTPEGKYYERLNYAVGESHEPGSTFKLMSMVAALEDKVIDSSTVFDTENGRVKFYDRTVLDSKWGGYGKISAAKAFELSSNTAFAKMINENYKDNPKRFVKRLFNMGLNDQLGIEIIGEGKPKFPYPGDDDWYGTTLPWMAFGYGVQLTPLQTLTFYNAIANDGEMVKPRFIKEVKEWDQTVETFEKEVINPRIASQETIDVVKEMMKKTVERGTAKNIYSPEFSMAGKTGTCQIEYWIEPGRYISSFAGYFPADNPRYSCIVVVHKPKKSIGYYGNIVAAPVFKEIAQKIYSDTPVIDEVVLPRANPSAIEGDFEKYYTNVNKGHKTIPNVKGMSGMDAVALLENLGLKVKFRGSGKVKNQSIKPGIKLEKNQTISLELS</sequence>
<evidence type="ECO:0000256" key="4">
    <source>
        <dbReference type="SAM" id="Phobius"/>
    </source>
</evidence>
<dbReference type="SUPFAM" id="SSF56519">
    <property type="entry name" value="Penicillin binding protein dimerisation domain"/>
    <property type="match status" value="1"/>
</dbReference>
<dbReference type="Gene3D" id="3.40.710.10">
    <property type="entry name" value="DD-peptidase/beta-lactamase superfamily"/>
    <property type="match status" value="1"/>
</dbReference>
<dbReference type="EMBL" id="REFV01000003">
    <property type="protein sequence ID" value="RMB62739.1"/>
    <property type="molecule type" value="Genomic_DNA"/>
</dbReference>
<keyword evidence="7" id="KW-1185">Reference proteome</keyword>
<keyword evidence="2" id="KW-0378">Hydrolase</keyword>
<accession>A0A3M0GNF6</accession>
<dbReference type="Proteomes" id="UP000281985">
    <property type="component" value="Unassembled WGS sequence"/>
</dbReference>
<dbReference type="PROSITE" id="PS51178">
    <property type="entry name" value="PASTA"/>
    <property type="match status" value="1"/>
</dbReference>
<dbReference type="InterPro" id="IPR001460">
    <property type="entry name" value="PCN-bd_Tpept"/>
</dbReference>
<dbReference type="PANTHER" id="PTHR30627">
    <property type="entry name" value="PEPTIDOGLYCAN D,D-TRANSPEPTIDASE"/>
    <property type="match status" value="1"/>
</dbReference>
<dbReference type="GO" id="GO:0005886">
    <property type="term" value="C:plasma membrane"/>
    <property type="evidence" value="ECO:0007669"/>
    <property type="project" value="TreeGrafter"/>
</dbReference>
<dbReference type="PANTHER" id="PTHR30627:SF1">
    <property type="entry name" value="PEPTIDOGLYCAN D,D-TRANSPEPTIDASE FTSI"/>
    <property type="match status" value="1"/>
</dbReference>
<dbReference type="GO" id="GO:0008658">
    <property type="term" value="F:penicillin binding"/>
    <property type="evidence" value="ECO:0007669"/>
    <property type="project" value="InterPro"/>
</dbReference>
<dbReference type="Pfam" id="PF00905">
    <property type="entry name" value="Transpeptidase"/>
    <property type="match status" value="1"/>
</dbReference>
<evidence type="ECO:0000256" key="3">
    <source>
        <dbReference type="ARBA" id="ARBA00023136"/>
    </source>
</evidence>
<dbReference type="GO" id="GO:0004180">
    <property type="term" value="F:carboxypeptidase activity"/>
    <property type="evidence" value="ECO:0007669"/>
    <property type="project" value="UniProtKB-KW"/>
</dbReference>
<organism evidence="6 7">
    <name type="scientific">Dokdonia sinensis</name>
    <dbReference type="NCBI Taxonomy" id="2479847"/>
    <lineage>
        <taxon>Bacteria</taxon>
        <taxon>Pseudomonadati</taxon>
        <taxon>Bacteroidota</taxon>
        <taxon>Flavobacteriia</taxon>
        <taxon>Flavobacteriales</taxon>
        <taxon>Flavobacteriaceae</taxon>
        <taxon>Dokdonia</taxon>
    </lineage>
</organism>
<evidence type="ECO:0000256" key="2">
    <source>
        <dbReference type="ARBA" id="ARBA00022645"/>
    </source>
</evidence>
<dbReference type="InterPro" id="IPR005543">
    <property type="entry name" value="PASTA_dom"/>
</dbReference>